<gene>
    <name evidence="1" type="ORF">EVAR_88426_1</name>
</gene>
<dbReference type="EMBL" id="BGZK01001043">
    <property type="protein sequence ID" value="GBP69525.1"/>
    <property type="molecule type" value="Genomic_DNA"/>
</dbReference>
<reference evidence="1 2" key="1">
    <citation type="journal article" date="2019" name="Commun. Biol.">
        <title>The bagworm genome reveals a unique fibroin gene that provides high tensile strength.</title>
        <authorList>
            <person name="Kono N."/>
            <person name="Nakamura H."/>
            <person name="Ohtoshi R."/>
            <person name="Tomita M."/>
            <person name="Numata K."/>
            <person name="Arakawa K."/>
        </authorList>
    </citation>
    <scope>NUCLEOTIDE SEQUENCE [LARGE SCALE GENOMIC DNA]</scope>
</reference>
<dbReference type="Proteomes" id="UP000299102">
    <property type="component" value="Unassembled WGS sequence"/>
</dbReference>
<protein>
    <submittedName>
        <fullName evidence="1">Uncharacterized protein</fullName>
    </submittedName>
</protein>
<comment type="caution">
    <text evidence="1">The sequence shown here is derived from an EMBL/GenBank/DDBJ whole genome shotgun (WGS) entry which is preliminary data.</text>
</comment>
<sequence length="245" mass="26705">MILYLFAKKTRKFEYIKLSGRWEIESNAAPPPAAHAPSVEAYGAAGVPGGSVLVSGAFGAPADAPPVKVTWVELCSCIYHISVSPVTGHGRLGISGSGSTVEQERFEMEVEVEITDLQQSVYTSLDSLPFDDRFIQARRFRVLKYFRRVDAVVRSVTWAIDRLQPLSCSGVPSTPFSEPRLFGSSAAPDGLASGENRRAVPGVIRCREVDRYELATRSGRAETAGALLPLVPPHRDKLLCVNCRK</sequence>
<proteinExistence type="predicted"/>
<evidence type="ECO:0000313" key="2">
    <source>
        <dbReference type="Proteomes" id="UP000299102"/>
    </source>
</evidence>
<organism evidence="1 2">
    <name type="scientific">Eumeta variegata</name>
    <name type="common">Bagworm moth</name>
    <name type="synonym">Eumeta japonica</name>
    <dbReference type="NCBI Taxonomy" id="151549"/>
    <lineage>
        <taxon>Eukaryota</taxon>
        <taxon>Metazoa</taxon>
        <taxon>Ecdysozoa</taxon>
        <taxon>Arthropoda</taxon>
        <taxon>Hexapoda</taxon>
        <taxon>Insecta</taxon>
        <taxon>Pterygota</taxon>
        <taxon>Neoptera</taxon>
        <taxon>Endopterygota</taxon>
        <taxon>Lepidoptera</taxon>
        <taxon>Glossata</taxon>
        <taxon>Ditrysia</taxon>
        <taxon>Tineoidea</taxon>
        <taxon>Psychidae</taxon>
        <taxon>Oiketicinae</taxon>
        <taxon>Eumeta</taxon>
    </lineage>
</organism>
<accession>A0A4C1Y558</accession>
<evidence type="ECO:0000313" key="1">
    <source>
        <dbReference type="EMBL" id="GBP69525.1"/>
    </source>
</evidence>
<name>A0A4C1Y558_EUMVA</name>
<dbReference type="AlphaFoldDB" id="A0A4C1Y558"/>
<keyword evidence="2" id="KW-1185">Reference proteome</keyword>